<evidence type="ECO:0000256" key="5">
    <source>
        <dbReference type="ARBA" id="ARBA00022776"/>
    </source>
</evidence>
<feature type="domain" description="CLASP N-terminal" evidence="6">
    <location>
        <begin position="1"/>
        <end position="188"/>
    </location>
</feature>
<dbReference type="Pfam" id="PF12348">
    <property type="entry name" value="CLASP_N"/>
    <property type="match status" value="1"/>
</dbReference>
<dbReference type="InterPro" id="IPR016024">
    <property type="entry name" value="ARM-type_fold"/>
</dbReference>
<feature type="non-terminal residue" evidence="7">
    <location>
        <position position="1"/>
    </location>
</feature>
<reference evidence="7 8" key="1">
    <citation type="journal article" date="2018" name="Mol. Biol. Evol.">
        <title>Broad Genomic Sampling Reveals a Smut Pathogenic Ancestry of the Fungal Clade Ustilaginomycotina.</title>
        <authorList>
            <person name="Kijpornyongpan T."/>
            <person name="Mondo S.J."/>
            <person name="Barry K."/>
            <person name="Sandor L."/>
            <person name="Lee J."/>
            <person name="Lipzen A."/>
            <person name="Pangilinan J."/>
            <person name="LaButti K."/>
            <person name="Hainaut M."/>
            <person name="Henrissat B."/>
            <person name="Grigoriev I.V."/>
            <person name="Spatafora J.W."/>
            <person name="Aime M.C."/>
        </authorList>
    </citation>
    <scope>NUCLEOTIDE SEQUENCE [LARGE SCALE GENOMIC DNA]</scope>
    <source>
        <strain evidence="7 8">MCA 4186</strain>
    </source>
</reference>
<keyword evidence="5" id="KW-0498">Mitosis</keyword>
<protein>
    <recommendedName>
        <fullName evidence="6">CLASP N-terminal domain-containing protein</fullName>
    </recommendedName>
</protein>
<keyword evidence="3" id="KW-0132">Cell division</keyword>
<dbReference type="RefSeq" id="XP_025598721.1">
    <property type="nucleotide sequence ID" value="XM_025740178.1"/>
</dbReference>
<evidence type="ECO:0000256" key="4">
    <source>
        <dbReference type="ARBA" id="ARBA00022701"/>
    </source>
</evidence>
<evidence type="ECO:0000259" key="6">
    <source>
        <dbReference type="Pfam" id="PF12348"/>
    </source>
</evidence>
<evidence type="ECO:0000256" key="2">
    <source>
        <dbReference type="ARBA" id="ARBA00009549"/>
    </source>
</evidence>
<dbReference type="InterPro" id="IPR011989">
    <property type="entry name" value="ARM-like"/>
</dbReference>
<dbReference type="STRING" id="58919.A0A316ZBY1"/>
<proteinExistence type="inferred from homology"/>
<dbReference type="GeneID" id="37267724"/>
<evidence type="ECO:0000256" key="1">
    <source>
        <dbReference type="ARBA" id="ARBA00004186"/>
    </source>
</evidence>
<dbReference type="GO" id="GO:0051301">
    <property type="term" value="P:cell division"/>
    <property type="evidence" value="ECO:0007669"/>
    <property type="project" value="UniProtKB-KW"/>
</dbReference>
<keyword evidence="5" id="KW-0131">Cell cycle</keyword>
<dbReference type="GO" id="GO:0005881">
    <property type="term" value="C:cytoplasmic microtubule"/>
    <property type="evidence" value="ECO:0007669"/>
    <property type="project" value="TreeGrafter"/>
</dbReference>
<keyword evidence="4" id="KW-0493">Microtubule</keyword>
<dbReference type="Proteomes" id="UP000245946">
    <property type="component" value="Unassembled WGS sequence"/>
</dbReference>
<dbReference type="InterPro" id="IPR024395">
    <property type="entry name" value="CLASP_N_dom"/>
</dbReference>
<name>A0A316ZBY1_9BASI</name>
<dbReference type="PANTHER" id="PTHR21567:SF60">
    <property type="entry name" value="CLASP N-TERMINAL DOMAIN-CONTAINING PROTEIN"/>
    <property type="match status" value="1"/>
</dbReference>
<evidence type="ECO:0000313" key="7">
    <source>
        <dbReference type="EMBL" id="PWN98442.1"/>
    </source>
</evidence>
<dbReference type="SUPFAM" id="SSF48371">
    <property type="entry name" value="ARM repeat"/>
    <property type="match status" value="1"/>
</dbReference>
<dbReference type="GO" id="GO:0008017">
    <property type="term" value="F:microtubule binding"/>
    <property type="evidence" value="ECO:0007669"/>
    <property type="project" value="TreeGrafter"/>
</dbReference>
<dbReference type="EMBL" id="KZ819291">
    <property type="protein sequence ID" value="PWN98442.1"/>
    <property type="molecule type" value="Genomic_DNA"/>
</dbReference>
<dbReference type="Gene3D" id="1.25.10.10">
    <property type="entry name" value="Leucine-rich Repeat Variant"/>
    <property type="match status" value="1"/>
</dbReference>
<comment type="similarity">
    <text evidence="2">Belongs to the CLASP family.</text>
</comment>
<dbReference type="PANTHER" id="PTHR21567">
    <property type="entry name" value="CLASP"/>
    <property type="match status" value="1"/>
</dbReference>
<dbReference type="AlphaFoldDB" id="A0A316ZBY1"/>
<accession>A0A316ZBY1</accession>
<sequence length="191" mass="21239">ESEDSWQRLERALLRLEALTKGGAYKYDEYVPLLKGLGAVVCTSLLSDRTRLSGTASDVLNSIAPRLGERFDALVPSFVPALLLLCARQNKVAMTRARKTLLLIAKHCRLASLLPLLREACRDKAPALRSASVECAAVLVETSEKARIHRRSADVETIVRHGATDSNPEVRQLSKRLFGAYMDKWPERVEL</sequence>
<dbReference type="GO" id="GO:0090307">
    <property type="term" value="P:mitotic spindle assembly"/>
    <property type="evidence" value="ECO:0007669"/>
    <property type="project" value="TreeGrafter"/>
</dbReference>
<comment type="subcellular location">
    <subcellularLocation>
        <location evidence="1">Cytoplasm</location>
        <location evidence="1">Cytoskeleton</location>
        <location evidence="1">Spindle</location>
    </subcellularLocation>
</comment>
<evidence type="ECO:0000313" key="8">
    <source>
        <dbReference type="Proteomes" id="UP000245946"/>
    </source>
</evidence>
<dbReference type="GO" id="GO:1990023">
    <property type="term" value="C:mitotic spindle midzone"/>
    <property type="evidence" value="ECO:0007669"/>
    <property type="project" value="TreeGrafter"/>
</dbReference>
<keyword evidence="8" id="KW-1185">Reference proteome</keyword>
<gene>
    <name evidence="7" type="ORF">FA09DRAFT_296633</name>
</gene>
<organism evidence="7 8">
    <name type="scientific">Tilletiopsis washingtonensis</name>
    <dbReference type="NCBI Taxonomy" id="58919"/>
    <lineage>
        <taxon>Eukaryota</taxon>
        <taxon>Fungi</taxon>
        <taxon>Dikarya</taxon>
        <taxon>Basidiomycota</taxon>
        <taxon>Ustilaginomycotina</taxon>
        <taxon>Exobasidiomycetes</taxon>
        <taxon>Entylomatales</taxon>
        <taxon>Entylomatales incertae sedis</taxon>
        <taxon>Tilletiopsis</taxon>
    </lineage>
</organism>
<evidence type="ECO:0000256" key="3">
    <source>
        <dbReference type="ARBA" id="ARBA00022618"/>
    </source>
</evidence>
<dbReference type="GO" id="GO:0005876">
    <property type="term" value="C:spindle microtubule"/>
    <property type="evidence" value="ECO:0007669"/>
    <property type="project" value="TreeGrafter"/>
</dbReference>
<dbReference type="GO" id="GO:0005815">
    <property type="term" value="C:microtubule organizing center"/>
    <property type="evidence" value="ECO:0007669"/>
    <property type="project" value="TreeGrafter"/>
</dbReference>
<dbReference type="OrthoDB" id="46159at2759"/>